<feature type="transmembrane region" description="Helical" evidence="2">
    <location>
        <begin position="137"/>
        <end position="162"/>
    </location>
</feature>
<proteinExistence type="inferred from homology"/>
<evidence type="ECO:0000313" key="3">
    <source>
        <dbReference type="EMBL" id="TSB01676.1"/>
    </source>
</evidence>
<accession>A0A553WAH0</accession>
<feature type="transmembrane region" description="Helical" evidence="2">
    <location>
        <begin position="392"/>
        <end position="418"/>
    </location>
</feature>
<feature type="transmembrane region" description="Helical" evidence="2">
    <location>
        <begin position="174"/>
        <end position="195"/>
    </location>
</feature>
<dbReference type="EMBL" id="VKKU01000002">
    <property type="protein sequence ID" value="TSB01676.1"/>
    <property type="molecule type" value="Genomic_DNA"/>
</dbReference>
<dbReference type="GO" id="GO:0005886">
    <property type="term" value="C:plasma membrane"/>
    <property type="evidence" value="ECO:0007669"/>
    <property type="project" value="TreeGrafter"/>
</dbReference>
<gene>
    <name evidence="3" type="ORF">FOM92_10885</name>
</gene>
<dbReference type="GO" id="GO:0008643">
    <property type="term" value="P:carbohydrate transport"/>
    <property type="evidence" value="ECO:0007669"/>
    <property type="project" value="InterPro"/>
</dbReference>
<feature type="transmembrane region" description="Helical" evidence="2">
    <location>
        <begin position="438"/>
        <end position="463"/>
    </location>
</feature>
<sequence length="470" mass="49211">MVTAATACPAILSATQVSIATATAAGSKARISLGRQVGYGAGQIAGQIFRDVPSLLLLFYLTTVVGIDVGTAGAAIFVPKMVFGVGSDMLVGVLSDRWRNRLARRWWLLVGALLSPLAMILLFHIPQGSELFRVTYVAVSFSLYMAVFASFSVPYLAIAGELAGSAPERTKLMAWRLVFTSIGVLLAGALAPMLAERFGGGAEGYQTMSLVLAAICPLSLLIAFFGIGKTEPVADTGLTQDNLLAAAAGLTFRQALSVLTRRRFAILFSANFLQLVGSGMGYASLLYFIAYNMGRTDALSVVGGVVMAACAGIIMAQPVWVAAAGKIGKIRSYVIASVIYSASYFIWMFCAELGVWVAYVLAFTAAIGNSGWAMLSFAMLTDVSSDDEEHAGLYCAAWVAADKIAFALGGTLLVGGVLAAFGFDAQKAMNGLPQTDQALLGVAIAFGLCPVLLNLTGAALLGFKGEETRD</sequence>
<feature type="transmembrane region" description="Helical" evidence="2">
    <location>
        <begin position="301"/>
        <end position="323"/>
    </location>
</feature>
<dbReference type="Proteomes" id="UP000320160">
    <property type="component" value="Unassembled WGS sequence"/>
</dbReference>
<dbReference type="GO" id="GO:0015293">
    <property type="term" value="F:symporter activity"/>
    <property type="evidence" value="ECO:0007669"/>
    <property type="project" value="InterPro"/>
</dbReference>
<dbReference type="InterPro" id="IPR036259">
    <property type="entry name" value="MFS_trans_sf"/>
</dbReference>
<feature type="transmembrane region" description="Helical" evidence="2">
    <location>
        <begin position="330"/>
        <end position="349"/>
    </location>
</feature>
<organism evidence="3 4">
    <name type="scientific">Sphingorhabdus contaminans</name>
    <dbReference type="NCBI Taxonomy" id="1343899"/>
    <lineage>
        <taxon>Bacteria</taxon>
        <taxon>Pseudomonadati</taxon>
        <taxon>Pseudomonadota</taxon>
        <taxon>Alphaproteobacteria</taxon>
        <taxon>Sphingomonadales</taxon>
        <taxon>Sphingomonadaceae</taxon>
        <taxon>Sphingorhabdus</taxon>
    </lineage>
</organism>
<dbReference type="InterPro" id="IPR039672">
    <property type="entry name" value="MFS_2"/>
</dbReference>
<evidence type="ECO:0000256" key="1">
    <source>
        <dbReference type="ARBA" id="ARBA00009617"/>
    </source>
</evidence>
<keyword evidence="2" id="KW-0472">Membrane</keyword>
<dbReference type="PANTHER" id="PTHR11328:SF24">
    <property type="entry name" value="MAJOR FACILITATOR SUPERFAMILY (MFS) PROFILE DOMAIN-CONTAINING PROTEIN"/>
    <property type="match status" value="1"/>
</dbReference>
<feature type="transmembrane region" description="Helical" evidence="2">
    <location>
        <begin position="264"/>
        <end position="289"/>
    </location>
</feature>
<dbReference type="AlphaFoldDB" id="A0A553WAH0"/>
<keyword evidence="2" id="KW-0812">Transmembrane</keyword>
<comment type="similarity">
    <text evidence="1">Belongs to the sodium:galactoside symporter (TC 2.A.2) family.</text>
</comment>
<keyword evidence="2" id="KW-1133">Transmembrane helix</keyword>
<dbReference type="Pfam" id="PF13347">
    <property type="entry name" value="MFS_2"/>
    <property type="match status" value="1"/>
</dbReference>
<keyword evidence="4" id="KW-1185">Reference proteome</keyword>
<dbReference type="PANTHER" id="PTHR11328">
    <property type="entry name" value="MAJOR FACILITATOR SUPERFAMILY DOMAIN-CONTAINING PROTEIN"/>
    <property type="match status" value="1"/>
</dbReference>
<dbReference type="OrthoDB" id="9764596at2"/>
<dbReference type="SUPFAM" id="SSF103473">
    <property type="entry name" value="MFS general substrate transporter"/>
    <property type="match status" value="1"/>
</dbReference>
<feature type="transmembrane region" description="Helical" evidence="2">
    <location>
        <begin position="355"/>
        <end position="380"/>
    </location>
</feature>
<feature type="transmembrane region" description="Helical" evidence="2">
    <location>
        <begin position="106"/>
        <end position="125"/>
    </location>
</feature>
<evidence type="ECO:0000256" key="2">
    <source>
        <dbReference type="SAM" id="Phobius"/>
    </source>
</evidence>
<evidence type="ECO:0000313" key="4">
    <source>
        <dbReference type="Proteomes" id="UP000320160"/>
    </source>
</evidence>
<name>A0A553WAH0_9SPHN</name>
<feature type="transmembrane region" description="Helical" evidence="2">
    <location>
        <begin position="57"/>
        <end position="78"/>
    </location>
</feature>
<protein>
    <submittedName>
        <fullName evidence="3">MFS transporter</fullName>
    </submittedName>
</protein>
<feature type="transmembrane region" description="Helical" evidence="2">
    <location>
        <begin position="207"/>
        <end position="227"/>
    </location>
</feature>
<comment type="caution">
    <text evidence="3">The sequence shown here is derived from an EMBL/GenBank/DDBJ whole genome shotgun (WGS) entry which is preliminary data.</text>
</comment>
<reference evidence="3 4" key="1">
    <citation type="submission" date="2019-07" db="EMBL/GenBank/DDBJ databases">
        <authorList>
            <person name="Park M."/>
        </authorList>
    </citation>
    <scope>NUCLEOTIDE SEQUENCE [LARGE SCALE GENOMIC DNA]</scope>
    <source>
        <strain evidence="3 4">KCTC32445</strain>
    </source>
</reference>
<dbReference type="Gene3D" id="1.20.1250.20">
    <property type="entry name" value="MFS general substrate transporter like domains"/>
    <property type="match status" value="1"/>
</dbReference>